<gene>
    <name evidence="2" type="ORF">TRFO_07071</name>
</gene>
<protein>
    <submittedName>
        <fullName evidence="2">Uncharacterized protein</fullName>
    </submittedName>
</protein>
<reference evidence="2" key="1">
    <citation type="submission" date="2016-10" db="EMBL/GenBank/DDBJ databases">
        <authorList>
            <person name="Benchimol M."/>
            <person name="Almeida L.G."/>
            <person name="Vasconcelos A.T."/>
            <person name="Perreira-Neves A."/>
            <person name="Rosa I.A."/>
            <person name="Tasca T."/>
            <person name="Bogo M.R."/>
            <person name="de Souza W."/>
        </authorList>
    </citation>
    <scope>NUCLEOTIDE SEQUENCE [LARGE SCALE GENOMIC DNA]</scope>
    <source>
        <strain evidence="2">K</strain>
    </source>
</reference>
<accession>A0A1J4JU23</accession>
<evidence type="ECO:0000313" key="2">
    <source>
        <dbReference type="EMBL" id="OHT02639.1"/>
    </source>
</evidence>
<organism evidence="2 3">
    <name type="scientific">Tritrichomonas foetus</name>
    <dbReference type="NCBI Taxonomy" id="1144522"/>
    <lineage>
        <taxon>Eukaryota</taxon>
        <taxon>Metamonada</taxon>
        <taxon>Parabasalia</taxon>
        <taxon>Tritrichomonadida</taxon>
        <taxon>Tritrichomonadidae</taxon>
        <taxon>Tritrichomonas</taxon>
    </lineage>
</organism>
<feature type="coiled-coil region" evidence="1">
    <location>
        <begin position="78"/>
        <end position="119"/>
    </location>
</feature>
<dbReference type="Proteomes" id="UP000179807">
    <property type="component" value="Unassembled WGS sequence"/>
</dbReference>
<keyword evidence="3" id="KW-1185">Reference proteome</keyword>
<dbReference type="VEuPathDB" id="TrichDB:TRFO_07071"/>
<comment type="caution">
    <text evidence="2">The sequence shown here is derived from an EMBL/GenBank/DDBJ whole genome shotgun (WGS) entry which is preliminary data.</text>
</comment>
<dbReference type="GeneID" id="94828182"/>
<proteinExistence type="predicted"/>
<feature type="coiled-coil region" evidence="1">
    <location>
        <begin position="168"/>
        <end position="276"/>
    </location>
</feature>
<evidence type="ECO:0000256" key="1">
    <source>
        <dbReference type="SAM" id="Coils"/>
    </source>
</evidence>
<name>A0A1J4JU23_9EUKA</name>
<keyword evidence="1" id="KW-0175">Coiled coil</keyword>
<dbReference type="RefSeq" id="XP_068355775.1">
    <property type="nucleotide sequence ID" value="XM_068493478.1"/>
</dbReference>
<dbReference type="AlphaFoldDB" id="A0A1J4JU23"/>
<dbReference type="OrthoDB" id="10598738at2759"/>
<sequence length="415" mass="48156">MIAQIKTIKDAILQIDIIRQKIAEIKAAAAHNETAYKDEMMRTQEKVTALTEQLRREDDPNRQKTRDEKKLMRIQLTLQELVATTVQQDDTIAELEERLNHINSKISKISKNIQKVEKENKHNAKLLKKIGSFSSVTMKVTELESRLNLLCRQKKKSTKRINTQNLSALNIQKSNEALEKQLNSEEDTFQSLVASINSIEPDDKKSQEDLANLVDQVTCLNNDVENAEKEFSEEKENNEKIISGKNNEKNDLHLKLNDTEQKVVEVTQNIDQYSIEHTILVNKKKTLIDQLKRSIKDKVNDITRSRNSSPYVLRLIESQEKHWVERQQLFEVYNVVARKHKKMTDTVARKAIILDELREWMKNVPRSDLHEPLTELEIAYQTAVQENREHASSIAALTRELELVTKENQELNSYV</sequence>
<dbReference type="EMBL" id="MLAK01000860">
    <property type="protein sequence ID" value="OHT02639.1"/>
    <property type="molecule type" value="Genomic_DNA"/>
</dbReference>
<evidence type="ECO:0000313" key="3">
    <source>
        <dbReference type="Proteomes" id="UP000179807"/>
    </source>
</evidence>